<keyword evidence="9" id="KW-1185">Reference proteome</keyword>
<dbReference type="AlphaFoldDB" id="A0ABD2PC16"/>
<dbReference type="Gene3D" id="3.40.50.1820">
    <property type="entry name" value="alpha/beta hydrolase"/>
    <property type="match status" value="1"/>
</dbReference>
<accession>A0ABD2PC16</accession>
<dbReference type="EMBL" id="JABFTP020000185">
    <property type="protein sequence ID" value="KAL3288201.1"/>
    <property type="molecule type" value="Genomic_DNA"/>
</dbReference>
<name>A0ABD2PC16_9CUCU</name>
<dbReference type="Proteomes" id="UP001516400">
    <property type="component" value="Unassembled WGS sequence"/>
</dbReference>
<dbReference type="InterPro" id="IPR029058">
    <property type="entry name" value="AB_hydrolase_fold"/>
</dbReference>
<dbReference type="PANTHER" id="PTHR11610">
    <property type="entry name" value="LIPASE"/>
    <property type="match status" value="1"/>
</dbReference>
<evidence type="ECO:0000256" key="2">
    <source>
        <dbReference type="ARBA" id="ARBA00010701"/>
    </source>
</evidence>
<sequence length="451" mass="49136">MKAISFFILIFLTAGAYAGMFNLPNPIKIAENIATKVDEGTKAGTVGIVEGLKKGAEVTHVADAGKAISNGVSKGADVAQKVNEKATKGTKTALGKVHNGVFDVENGVVTGIDEVIGTPVNANEVTFYLVTADNVDNPTKIDYLKPDELAQTKGKIFFIIHGWMASRNTSWFHDLSAILIKANPENRVLQVNWDKPASDNYALAAFKTESVGNLVGILINRLVTEYKIPSDNIVLIGHSLGGQISGWAAKKFKEITGNTLPRIIALDPAGPLFLLRPDSRRLNKHDAKVVMVIHSDGGKLGFPTSCGTIDFYPNGGSNQPGCWSVDLARISSYVEPVTCDHSRAWDFFLEAVNSTGSFLSRKCKSFGDFQKNICEAVEVAMGDLETLAQGSFYLETNHERPYSKFLKRIVDHVKADVEKVEEHIDRIRHKSSAQDEDIHKSSTESDVKSEA</sequence>
<dbReference type="InterPro" id="IPR013818">
    <property type="entry name" value="Lipase"/>
</dbReference>
<evidence type="ECO:0000313" key="8">
    <source>
        <dbReference type="EMBL" id="KAL3288201.1"/>
    </source>
</evidence>
<dbReference type="PANTHER" id="PTHR11610:SF173">
    <property type="entry name" value="LIPASE DOMAIN-CONTAINING PROTEIN-RELATED"/>
    <property type="match status" value="1"/>
</dbReference>
<protein>
    <recommendedName>
        <fullName evidence="7">Lipase domain-containing protein</fullName>
    </recommendedName>
</protein>
<dbReference type="InterPro" id="IPR000734">
    <property type="entry name" value="TAG_lipase"/>
</dbReference>
<evidence type="ECO:0000256" key="6">
    <source>
        <dbReference type="SAM" id="SignalP"/>
    </source>
</evidence>
<gene>
    <name evidence="8" type="ORF">HHI36_002651</name>
</gene>
<evidence type="ECO:0000259" key="7">
    <source>
        <dbReference type="Pfam" id="PF00151"/>
    </source>
</evidence>
<evidence type="ECO:0000256" key="3">
    <source>
        <dbReference type="ARBA" id="ARBA00022525"/>
    </source>
</evidence>
<feature type="region of interest" description="Disordered" evidence="5">
    <location>
        <begin position="426"/>
        <end position="451"/>
    </location>
</feature>
<feature type="compositionally biased region" description="Basic and acidic residues" evidence="5">
    <location>
        <begin position="432"/>
        <end position="451"/>
    </location>
</feature>
<evidence type="ECO:0000256" key="1">
    <source>
        <dbReference type="ARBA" id="ARBA00004613"/>
    </source>
</evidence>
<dbReference type="SUPFAM" id="SSF53474">
    <property type="entry name" value="alpha/beta-Hydrolases"/>
    <property type="match status" value="1"/>
</dbReference>
<feature type="domain" description="Lipase" evidence="7">
    <location>
        <begin position="121"/>
        <end position="376"/>
    </location>
</feature>
<dbReference type="PRINTS" id="PR00821">
    <property type="entry name" value="TAGLIPASE"/>
</dbReference>
<reference evidence="8 9" key="1">
    <citation type="journal article" date="2021" name="BMC Biol.">
        <title>Horizontally acquired antibacterial genes associated with adaptive radiation of ladybird beetles.</title>
        <authorList>
            <person name="Li H.S."/>
            <person name="Tang X.F."/>
            <person name="Huang Y.H."/>
            <person name="Xu Z.Y."/>
            <person name="Chen M.L."/>
            <person name="Du X.Y."/>
            <person name="Qiu B.Y."/>
            <person name="Chen P.T."/>
            <person name="Zhang W."/>
            <person name="Slipinski A."/>
            <person name="Escalona H.E."/>
            <person name="Waterhouse R.M."/>
            <person name="Zwick A."/>
            <person name="Pang H."/>
        </authorList>
    </citation>
    <scope>NUCLEOTIDE SEQUENCE [LARGE SCALE GENOMIC DNA]</scope>
    <source>
        <strain evidence="8">SYSU2018</strain>
    </source>
</reference>
<comment type="caution">
    <text evidence="8">The sequence shown here is derived from an EMBL/GenBank/DDBJ whole genome shotgun (WGS) entry which is preliminary data.</text>
</comment>
<feature type="chain" id="PRO_5044810296" description="Lipase domain-containing protein" evidence="6">
    <location>
        <begin position="19"/>
        <end position="451"/>
    </location>
</feature>
<evidence type="ECO:0000256" key="5">
    <source>
        <dbReference type="SAM" id="MobiDB-lite"/>
    </source>
</evidence>
<feature type="signal peptide" evidence="6">
    <location>
        <begin position="1"/>
        <end position="18"/>
    </location>
</feature>
<keyword evidence="6" id="KW-0732">Signal</keyword>
<evidence type="ECO:0000256" key="4">
    <source>
        <dbReference type="RuleBase" id="RU004262"/>
    </source>
</evidence>
<dbReference type="CDD" id="cd00707">
    <property type="entry name" value="Pancreat_lipase_like"/>
    <property type="match status" value="1"/>
</dbReference>
<dbReference type="GO" id="GO:0005576">
    <property type="term" value="C:extracellular region"/>
    <property type="evidence" value="ECO:0007669"/>
    <property type="project" value="UniProtKB-SubCell"/>
</dbReference>
<proteinExistence type="inferred from homology"/>
<dbReference type="InterPro" id="IPR033906">
    <property type="entry name" value="Lipase_N"/>
</dbReference>
<organism evidence="8 9">
    <name type="scientific">Cryptolaemus montrouzieri</name>
    <dbReference type="NCBI Taxonomy" id="559131"/>
    <lineage>
        <taxon>Eukaryota</taxon>
        <taxon>Metazoa</taxon>
        <taxon>Ecdysozoa</taxon>
        <taxon>Arthropoda</taxon>
        <taxon>Hexapoda</taxon>
        <taxon>Insecta</taxon>
        <taxon>Pterygota</taxon>
        <taxon>Neoptera</taxon>
        <taxon>Endopterygota</taxon>
        <taxon>Coleoptera</taxon>
        <taxon>Polyphaga</taxon>
        <taxon>Cucujiformia</taxon>
        <taxon>Coccinelloidea</taxon>
        <taxon>Coccinellidae</taxon>
        <taxon>Scymninae</taxon>
        <taxon>Scymnini</taxon>
        <taxon>Cryptolaemus</taxon>
    </lineage>
</organism>
<comment type="subcellular location">
    <subcellularLocation>
        <location evidence="1">Secreted</location>
    </subcellularLocation>
</comment>
<dbReference type="Pfam" id="PF00151">
    <property type="entry name" value="Lipase"/>
    <property type="match status" value="1"/>
</dbReference>
<keyword evidence="3" id="KW-0964">Secreted</keyword>
<comment type="similarity">
    <text evidence="2 4">Belongs to the AB hydrolase superfamily. Lipase family.</text>
</comment>
<evidence type="ECO:0000313" key="9">
    <source>
        <dbReference type="Proteomes" id="UP001516400"/>
    </source>
</evidence>